<dbReference type="AlphaFoldDB" id="A0A2P2MNE4"/>
<reference evidence="1" key="1">
    <citation type="submission" date="2018-02" db="EMBL/GenBank/DDBJ databases">
        <title>Rhizophora mucronata_Transcriptome.</title>
        <authorList>
            <person name="Meera S.P."/>
            <person name="Sreeshan A."/>
            <person name="Augustine A."/>
        </authorList>
    </citation>
    <scope>NUCLEOTIDE SEQUENCE</scope>
    <source>
        <tissue evidence="1">Leaf</tissue>
    </source>
</reference>
<protein>
    <submittedName>
        <fullName evidence="1">Uncharacterized protein</fullName>
    </submittedName>
</protein>
<proteinExistence type="predicted"/>
<dbReference type="EMBL" id="GGEC01051271">
    <property type="protein sequence ID" value="MBX31755.1"/>
    <property type="molecule type" value="Transcribed_RNA"/>
</dbReference>
<sequence>MANFQQEADGGLQMYYRKYRQDALIQKRNDPPHNQKVQVTQHMMSHFSLEGTDTFKTLVIAYQY</sequence>
<name>A0A2P2MNE4_RHIMU</name>
<accession>A0A2P2MNE4</accession>
<organism evidence="1">
    <name type="scientific">Rhizophora mucronata</name>
    <name type="common">Asiatic mangrove</name>
    <dbReference type="NCBI Taxonomy" id="61149"/>
    <lineage>
        <taxon>Eukaryota</taxon>
        <taxon>Viridiplantae</taxon>
        <taxon>Streptophyta</taxon>
        <taxon>Embryophyta</taxon>
        <taxon>Tracheophyta</taxon>
        <taxon>Spermatophyta</taxon>
        <taxon>Magnoliopsida</taxon>
        <taxon>eudicotyledons</taxon>
        <taxon>Gunneridae</taxon>
        <taxon>Pentapetalae</taxon>
        <taxon>rosids</taxon>
        <taxon>fabids</taxon>
        <taxon>Malpighiales</taxon>
        <taxon>Rhizophoraceae</taxon>
        <taxon>Rhizophora</taxon>
    </lineage>
</organism>
<evidence type="ECO:0000313" key="1">
    <source>
        <dbReference type="EMBL" id="MBX31755.1"/>
    </source>
</evidence>